<feature type="domain" description="Zn(2)-C6 fungal-type" evidence="6">
    <location>
        <begin position="29"/>
        <end position="58"/>
    </location>
</feature>
<sequence length="676" mass="75023">MTPFSNIRDYETMPAENNRPIVCGRSLIACQNCASAKTGCDKRLPCSRCAEKNLRCIARYARRATKAAIRATKPMSTHQGMAFKDICGKQIQQASPVLLSKSNIDTAVQHSSPSFNEYPVLQASFALHDQDPSASTGFFMDLQTPENAAHCFGALSPFGTENSLSDSLSTPMSFLTPMSLDFPNHDQVSEMSEVQGLKLLGIDDVSSLSSQIATPPMRYTQINYAGNAERDGIQALSDTKINNTSDNLFSGLANAIFSRESLPFHEEFKVWQAMTSIRELRQTGMLEQPPISTTNDSIDLDQQWRLWSQDESRNRLVYSWVAIDQESSLFHDTTPMLSIDDLGRFLPSPEILWVSESSGQWRINMEILQGNNTGNSRQSRSSRFITPSLNQLFKSFVHQEPSQILPGYLRPLLYPLQSIVCNLNQLLSCFHDSSSPAESNTVSTIKEVQGLLDKWHTLATASRATTANDHEISVALILYHLLYLNTLTNFPQIERLACREHPGSYPAQNCPQTITCVYTRQDVILHCGQVFRLVRSMSVDSRPSWWVRAVYRAVLILWSDAILRPDSTSKTQANTSDLTALFDLVKASATSSSADVPVISIDQIASDSPIFKSPTWSNTSTPVLTRQDGSTIGLHNPTDILQYGIHLVNEGPATSIGDEVKVKLMTCCSRWGGDVE</sequence>
<evidence type="ECO:0000313" key="8">
    <source>
        <dbReference type="Proteomes" id="UP001338125"/>
    </source>
</evidence>
<dbReference type="Proteomes" id="UP001338125">
    <property type="component" value="Unassembled WGS sequence"/>
</dbReference>
<dbReference type="PANTHER" id="PTHR47660:SF2">
    <property type="entry name" value="TRANSCRIPTION FACTOR WITH C2H2 AND ZN(2)-CYS(6) DNA BINDING DOMAIN (EUROFUNG)"/>
    <property type="match status" value="1"/>
</dbReference>
<evidence type="ECO:0000256" key="3">
    <source>
        <dbReference type="ARBA" id="ARBA00023015"/>
    </source>
</evidence>
<evidence type="ECO:0000313" key="7">
    <source>
        <dbReference type="EMBL" id="KAK5987497.1"/>
    </source>
</evidence>
<proteinExistence type="predicted"/>
<dbReference type="CDD" id="cd00067">
    <property type="entry name" value="GAL4"/>
    <property type="match status" value="1"/>
</dbReference>
<keyword evidence="1" id="KW-0479">Metal-binding</keyword>
<evidence type="ECO:0000256" key="2">
    <source>
        <dbReference type="ARBA" id="ARBA00022833"/>
    </source>
</evidence>
<protein>
    <submittedName>
        <fullName evidence="7">Transcription factor</fullName>
    </submittedName>
</protein>
<dbReference type="InterPro" id="IPR001138">
    <property type="entry name" value="Zn2Cys6_DnaBD"/>
</dbReference>
<dbReference type="InterPro" id="IPR036864">
    <property type="entry name" value="Zn2-C6_fun-type_DNA-bd_sf"/>
</dbReference>
<dbReference type="PROSITE" id="PS00463">
    <property type="entry name" value="ZN2_CY6_FUNGAL_1"/>
    <property type="match status" value="1"/>
</dbReference>
<accession>A0ABR0S6L9</accession>
<keyword evidence="5" id="KW-0539">Nucleus</keyword>
<dbReference type="SUPFAM" id="SSF57701">
    <property type="entry name" value="Zn2/Cys6 DNA-binding domain"/>
    <property type="match status" value="1"/>
</dbReference>
<evidence type="ECO:0000256" key="4">
    <source>
        <dbReference type="ARBA" id="ARBA00023163"/>
    </source>
</evidence>
<dbReference type="PROSITE" id="PS50048">
    <property type="entry name" value="ZN2_CY6_FUNGAL_2"/>
    <property type="match status" value="1"/>
</dbReference>
<dbReference type="PANTHER" id="PTHR47660">
    <property type="entry name" value="TRANSCRIPTION FACTOR WITH C2H2 AND ZN(2)-CYS(6) DNA BINDING DOMAIN (EUROFUNG)-RELATED-RELATED"/>
    <property type="match status" value="1"/>
</dbReference>
<reference evidence="7 8" key="1">
    <citation type="submission" date="2024-01" db="EMBL/GenBank/DDBJ databases">
        <title>Complete genome of Cladobotryum mycophilum ATHUM6906.</title>
        <authorList>
            <person name="Christinaki A.C."/>
            <person name="Myridakis A.I."/>
            <person name="Kouvelis V.N."/>
        </authorList>
    </citation>
    <scope>NUCLEOTIDE SEQUENCE [LARGE SCALE GENOMIC DNA]</scope>
    <source>
        <strain evidence="7 8">ATHUM6906</strain>
    </source>
</reference>
<evidence type="ECO:0000256" key="1">
    <source>
        <dbReference type="ARBA" id="ARBA00022723"/>
    </source>
</evidence>
<organism evidence="7 8">
    <name type="scientific">Cladobotryum mycophilum</name>
    <dbReference type="NCBI Taxonomy" id="491253"/>
    <lineage>
        <taxon>Eukaryota</taxon>
        <taxon>Fungi</taxon>
        <taxon>Dikarya</taxon>
        <taxon>Ascomycota</taxon>
        <taxon>Pezizomycotina</taxon>
        <taxon>Sordariomycetes</taxon>
        <taxon>Hypocreomycetidae</taxon>
        <taxon>Hypocreales</taxon>
        <taxon>Hypocreaceae</taxon>
        <taxon>Cladobotryum</taxon>
    </lineage>
</organism>
<evidence type="ECO:0000256" key="5">
    <source>
        <dbReference type="ARBA" id="ARBA00023242"/>
    </source>
</evidence>
<keyword evidence="8" id="KW-1185">Reference proteome</keyword>
<name>A0ABR0S6L9_9HYPO</name>
<dbReference type="EMBL" id="JAVFKD010000016">
    <property type="protein sequence ID" value="KAK5987497.1"/>
    <property type="molecule type" value="Genomic_DNA"/>
</dbReference>
<evidence type="ECO:0000259" key="6">
    <source>
        <dbReference type="PROSITE" id="PS50048"/>
    </source>
</evidence>
<gene>
    <name evidence="7" type="ORF">PT974_11628</name>
</gene>
<keyword evidence="3" id="KW-0805">Transcription regulation</keyword>
<keyword evidence="4" id="KW-0804">Transcription</keyword>
<comment type="caution">
    <text evidence="7">The sequence shown here is derived from an EMBL/GenBank/DDBJ whole genome shotgun (WGS) entry which is preliminary data.</text>
</comment>
<keyword evidence="2" id="KW-0862">Zinc</keyword>
<dbReference type="Pfam" id="PF00172">
    <property type="entry name" value="Zn_clus"/>
    <property type="match status" value="1"/>
</dbReference>